<comment type="subcellular location">
    <subcellularLocation>
        <location evidence="1 7">Cell membrane</location>
        <topology evidence="1 7">Multi-pass membrane protein</topology>
    </subcellularLocation>
</comment>
<feature type="transmembrane region" description="Helical" evidence="7">
    <location>
        <begin position="193"/>
        <end position="215"/>
    </location>
</feature>
<keyword evidence="4 7" id="KW-0812">Transmembrane</keyword>
<feature type="transmembrane region" description="Helical" evidence="7">
    <location>
        <begin position="117"/>
        <end position="138"/>
    </location>
</feature>
<evidence type="ECO:0000259" key="8">
    <source>
        <dbReference type="PROSITE" id="PS50928"/>
    </source>
</evidence>
<dbReference type="RefSeq" id="WP_041132591.1">
    <property type="nucleotide sequence ID" value="NZ_CP010407.1"/>
</dbReference>
<dbReference type="Proteomes" id="UP000031774">
    <property type="component" value="Chromosome"/>
</dbReference>
<dbReference type="HOGENOM" id="CLU_036879_0_0_11"/>
<dbReference type="PANTHER" id="PTHR43163">
    <property type="entry name" value="DIPEPTIDE TRANSPORT SYSTEM PERMEASE PROTEIN DPPB-RELATED"/>
    <property type="match status" value="1"/>
</dbReference>
<protein>
    <submittedName>
        <fullName evidence="9">ABC transporter permease</fullName>
    </submittedName>
</protein>
<evidence type="ECO:0000313" key="10">
    <source>
        <dbReference type="Proteomes" id="UP000031774"/>
    </source>
</evidence>
<evidence type="ECO:0000256" key="1">
    <source>
        <dbReference type="ARBA" id="ARBA00004651"/>
    </source>
</evidence>
<reference evidence="9 10" key="1">
    <citation type="submission" date="2014-12" db="EMBL/GenBank/DDBJ databases">
        <title>Complete genome sequence of Streptomyces vietnamensis strain GIMV4.0001, a genetic manipulable producer of the benzoisochromanequinone antibiotic granaticin.</title>
        <authorList>
            <person name="Deng M.R."/>
            <person name="Guo J."/>
            <person name="Ma L.Y."/>
            <person name="Feng G.D."/>
            <person name="Mo C.Y."/>
            <person name="Zhu H.H."/>
        </authorList>
    </citation>
    <scope>NUCLEOTIDE SEQUENCE [LARGE SCALE GENOMIC DNA]</scope>
    <source>
        <strain evidence="10">GIMV4.0001</strain>
    </source>
</reference>
<evidence type="ECO:0000256" key="6">
    <source>
        <dbReference type="ARBA" id="ARBA00023136"/>
    </source>
</evidence>
<evidence type="ECO:0000256" key="2">
    <source>
        <dbReference type="ARBA" id="ARBA00022448"/>
    </source>
</evidence>
<feature type="transmembrane region" description="Helical" evidence="7">
    <location>
        <begin position="255"/>
        <end position="279"/>
    </location>
</feature>
<dbReference type="Pfam" id="PF00528">
    <property type="entry name" value="BPD_transp_1"/>
    <property type="match status" value="1"/>
</dbReference>
<comment type="similarity">
    <text evidence="7">Belongs to the binding-protein-dependent transport system permease family.</text>
</comment>
<feature type="transmembrane region" description="Helical" evidence="7">
    <location>
        <begin position="12"/>
        <end position="30"/>
    </location>
</feature>
<keyword evidence="3" id="KW-1003">Cell membrane</keyword>
<feature type="transmembrane region" description="Helical" evidence="7">
    <location>
        <begin position="299"/>
        <end position="323"/>
    </location>
</feature>
<dbReference type="SUPFAM" id="SSF161098">
    <property type="entry name" value="MetI-like"/>
    <property type="match status" value="1"/>
</dbReference>
<evidence type="ECO:0000256" key="4">
    <source>
        <dbReference type="ARBA" id="ARBA00022692"/>
    </source>
</evidence>
<dbReference type="Pfam" id="PF19300">
    <property type="entry name" value="BPD_transp_1_N"/>
    <property type="match status" value="1"/>
</dbReference>
<dbReference type="CDD" id="cd06261">
    <property type="entry name" value="TM_PBP2"/>
    <property type="match status" value="1"/>
</dbReference>
<evidence type="ECO:0000256" key="3">
    <source>
        <dbReference type="ARBA" id="ARBA00022475"/>
    </source>
</evidence>
<name>A0A0B5IJS4_9ACTN</name>
<keyword evidence="6 7" id="KW-0472">Membrane</keyword>
<accession>A0A0B5IJS4</accession>
<dbReference type="STRING" id="362257.SVTN_34380"/>
<dbReference type="EMBL" id="CP010407">
    <property type="protein sequence ID" value="AJF68669.1"/>
    <property type="molecule type" value="Genomic_DNA"/>
</dbReference>
<dbReference type="GO" id="GO:0055085">
    <property type="term" value="P:transmembrane transport"/>
    <property type="evidence" value="ECO:0007669"/>
    <property type="project" value="InterPro"/>
</dbReference>
<keyword evidence="5 7" id="KW-1133">Transmembrane helix</keyword>
<dbReference type="InterPro" id="IPR000515">
    <property type="entry name" value="MetI-like"/>
</dbReference>
<dbReference type="Gene3D" id="1.10.3720.10">
    <property type="entry name" value="MetI-like"/>
    <property type="match status" value="1"/>
</dbReference>
<keyword evidence="2 7" id="KW-0813">Transport</keyword>
<organism evidence="9 10">
    <name type="scientific">Streptomyces vietnamensis</name>
    <dbReference type="NCBI Taxonomy" id="362257"/>
    <lineage>
        <taxon>Bacteria</taxon>
        <taxon>Bacillati</taxon>
        <taxon>Actinomycetota</taxon>
        <taxon>Actinomycetes</taxon>
        <taxon>Kitasatosporales</taxon>
        <taxon>Streptomycetaceae</taxon>
        <taxon>Streptomyces</taxon>
    </lineage>
</organism>
<dbReference type="PROSITE" id="PS50928">
    <property type="entry name" value="ABC_TM1"/>
    <property type="match status" value="1"/>
</dbReference>
<evidence type="ECO:0000313" key="9">
    <source>
        <dbReference type="EMBL" id="AJF68669.1"/>
    </source>
</evidence>
<feature type="domain" description="ABC transmembrane type-1" evidence="8">
    <location>
        <begin position="111"/>
        <end position="320"/>
    </location>
</feature>
<sequence>MTRYLLKRVAQAVAVLFAITATAFGLFYAAPSDPALIACGPKCTSAQLAAVRTSMGLDQPIVSQFTDYVGGIVTGRTVADVDGTPIPCPAPCLGYSYTLHQPVLTAIEDRLPVTVSIAVGALAVILVLGVGSGLAAALRRGRPTDRLLSGFNLLGASVQIYFLGYVLQFLLVYSTGLFAPPRYVPFADRPGQWALGLVLPWLVLGFVNAAVYARLTRSQMLETMHHGYVRTARAKGLGTLRTHLKYTARGAAGPLVQLLGLEVGALLGGAFITETVFGLGGVGKLAVDAVTGNDLPTVVGTVLVAAFFVVVFVAVADLVVAWLDPRVRLA</sequence>
<evidence type="ECO:0000256" key="5">
    <source>
        <dbReference type="ARBA" id="ARBA00022989"/>
    </source>
</evidence>
<dbReference type="InterPro" id="IPR045621">
    <property type="entry name" value="BPD_transp_1_N"/>
</dbReference>
<dbReference type="GO" id="GO:0005886">
    <property type="term" value="C:plasma membrane"/>
    <property type="evidence" value="ECO:0007669"/>
    <property type="project" value="UniProtKB-SubCell"/>
</dbReference>
<evidence type="ECO:0000256" key="7">
    <source>
        <dbReference type="RuleBase" id="RU363032"/>
    </source>
</evidence>
<keyword evidence="10" id="KW-1185">Reference proteome</keyword>
<feature type="transmembrane region" description="Helical" evidence="7">
    <location>
        <begin position="150"/>
        <end position="173"/>
    </location>
</feature>
<dbReference type="KEGG" id="svt:SVTN_34380"/>
<dbReference type="InterPro" id="IPR035906">
    <property type="entry name" value="MetI-like_sf"/>
</dbReference>
<gene>
    <name evidence="9" type="ORF">SVTN_34380</name>
</gene>
<proteinExistence type="inferred from homology"/>
<dbReference type="PANTHER" id="PTHR43163:SF7">
    <property type="entry name" value="DIPEPTIDE-TRANSPORT INTEGRAL MEMBRANE PROTEIN ABC TRANSPORTER DPPB-RELATED"/>
    <property type="match status" value="1"/>
</dbReference>
<dbReference type="AlphaFoldDB" id="A0A0B5IJS4"/>